<dbReference type="GeneID" id="20079509"/>
<dbReference type="RefSeq" id="XP_008864191.1">
    <property type="nucleotide sequence ID" value="XM_008865969.1"/>
</dbReference>
<reference evidence="2" key="1">
    <citation type="submission" date="2013-12" db="EMBL/GenBank/DDBJ databases">
        <title>The Genome Sequence of Aphanomyces invadans NJM9701.</title>
        <authorList>
            <consortium name="The Broad Institute Genomics Platform"/>
            <person name="Russ C."/>
            <person name="Tyler B."/>
            <person name="van West P."/>
            <person name="Dieguez-Uribeondo J."/>
            <person name="Young S.K."/>
            <person name="Zeng Q."/>
            <person name="Gargeya S."/>
            <person name="Fitzgerald M."/>
            <person name="Abouelleil A."/>
            <person name="Alvarado L."/>
            <person name="Chapman S.B."/>
            <person name="Gainer-Dewar J."/>
            <person name="Goldberg J."/>
            <person name="Griggs A."/>
            <person name="Gujja S."/>
            <person name="Hansen M."/>
            <person name="Howarth C."/>
            <person name="Imamovic A."/>
            <person name="Ireland A."/>
            <person name="Larimer J."/>
            <person name="McCowan C."/>
            <person name="Murphy C."/>
            <person name="Pearson M."/>
            <person name="Poon T.W."/>
            <person name="Priest M."/>
            <person name="Roberts A."/>
            <person name="Saif S."/>
            <person name="Shea T."/>
            <person name="Sykes S."/>
            <person name="Wortman J."/>
            <person name="Nusbaum C."/>
            <person name="Birren B."/>
        </authorList>
    </citation>
    <scope>NUCLEOTIDE SEQUENCE [LARGE SCALE GENOMIC DNA]</scope>
    <source>
        <strain evidence="2">NJM9701</strain>
    </source>
</reference>
<protein>
    <submittedName>
        <fullName evidence="2">Uncharacterized protein</fullName>
    </submittedName>
</protein>
<accession>A0A024UR50</accession>
<dbReference type="AlphaFoldDB" id="A0A024UR50"/>
<feature type="chain" id="PRO_5001538313" evidence="1">
    <location>
        <begin position="22"/>
        <end position="173"/>
    </location>
</feature>
<evidence type="ECO:0000256" key="1">
    <source>
        <dbReference type="SAM" id="SignalP"/>
    </source>
</evidence>
<keyword evidence="1" id="KW-0732">Signal</keyword>
<dbReference type="EMBL" id="KI913954">
    <property type="protein sequence ID" value="ETW08098.1"/>
    <property type="molecule type" value="Genomic_DNA"/>
</dbReference>
<sequence length="173" mass="19120">MRSKILYALCIAVLFAVFATAEPNLRYANGAVEAGDPQYYAVPNRAPPAHGHQGPLVAKRQNFIKDIGRKVKNTVRSVGNHIRRGVQKAGQVARQAGQYVRRAGDVVQRAGGIVQQASQYAQRAGRFVQNAHQHINRGVQKAQKWVGHAKNVANTVQGFLGRRLRLERHGDEQ</sequence>
<proteinExistence type="predicted"/>
<gene>
    <name evidence="2" type="ORF">H310_02459</name>
</gene>
<feature type="signal peptide" evidence="1">
    <location>
        <begin position="1"/>
        <end position="21"/>
    </location>
</feature>
<dbReference type="VEuPathDB" id="FungiDB:H310_02459"/>
<name>A0A024UR50_9STRA</name>
<organism evidence="2">
    <name type="scientific">Aphanomyces invadans</name>
    <dbReference type="NCBI Taxonomy" id="157072"/>
    <lineage>
        <taxon>Eukaryota</taxon>
        <taxon>Sar</taxon>
        <taxon>Stramenopiles</taxon>
        <taxon>Oomycota</taxon>
        <taxon>Saprolegniomycetes</taxon>
        <taxon>Saprolegniales</taxon>
        <taxon>Verrucalvaceae</taxon>
        <taxon>Aphanomyces</taxon>
    </lineage>
</organism>
<evidence type="ECO:0000313" key="2">
    <source>
        <dbReference type="EMBL" id="ETW08098.1"/>
    </source>
</evidence>